<gene>
    <name evidence="1" type="ORF">M404DRAFT_26821</name>
</gene>
<keyword evidence="2" id="KW-1185">Reference proteome</keyword>
<dbReference type="EMBL" id="KN831974">
    <property type="protein sequence ID" value="KIO03851.1"/>
    <property type="molecule type" value="Genomic_DNA"/>
</dbReference>
<dbReference type="OrthoDB" id="3263571at2759"/>
<name>A0A0C3P862_PISTI</name>
<accession>A0A0C3P862</accession>
<dbReference type="AlphaFoldDB" id="A0A0C3P862"/>
<reference evidence="2" key="2">
    <citation type="submission" date="2015-01" db="EMBL/GenBank/DDBJ databases">
        <title>Evolutionary Origins and Diversification of the Mycorrhizal Mutualists.</title>
        <authorList>
            <consortium name="DOE Joint Genome Institute"/>
            <consortium name="Mycorrhizal Genomics Consortium"/>
            <person name="Kohler A."/>
            <person name="Kuo A."/>
            <person name="Nagy L.G."/>
            <person name="Floudas D."/>
            <person name="Copeland A."/>
            <person name="Barry K.W."/>
            <person name="Cichocki N."/>
            <person name="Veneault-Fourrey C."/>
            <person name="LaButti K."/>
            <person name="Lindquist E.A."/>
            <person name="Lipzen A."/>
            <person name="Lundell T."/>
            <person name="Morin E."/>
            <person name="Murat C."/>
            <person name="Riley R."/>
            <person name="Ohm R."/>
            <person name="Sun H."/>
            <person name="Tunlid A."/>
            <person name="Henrissat B."/>
            <person name="Grigoriev I.V."/>
            <person name="Hibbett D.S."/>
            <person name="Martin F."/>
        </authorList>
    </citation>
    <scope>NUCLEOTIDE SEQUENCE [LARGE SCALE GENOMIC DNA]</scope>
    <source>
        <strain evidence="2">Marx 270</strain>
    </source>
</reference>
<dbReference type="Proteomes" id="UP000054217">
    <property type="component" value="Unassembled WGS sequence"/>
</dbReference>
<reference evidence="1 2" key="1">
    <citation type="submission" date="2014-04" db="EMBL/GenBank/DDBJ databases">
        <authorList>
            <consortium name="DOE Joint Genome Institute"/>
            <person name="Kuo A."/>
            <person name="Kohler A."/>
            <person name="Costa M.D."/>
            <person name="Nagy L.G."/>
            <person name="Floudas D."/>
            <person name="Copeland A."/>
            <person name="Barry K.W."/>
            <person name="Cichocki N."/>
            <person name="Veneault-Fourrey C."/>
            <person name="LaButti K."/>
            <person name="Lindquist E.A."/>
            <person name="Lipzen A."/>
            <person name="Lundell T."/>
            <person name="Morin E."/>
            <person name="Murat C."/>
            <person name="Sun H."/>
            <person name="Tunlid A."/>
            <person name="Henrissat B."/>
            <person name="Grigoriev I.V."/>
            <person name="Hibbett D.S."/>
            <person name="Martin F."/>
            <person name="Nordberg H.P."/>
            <person name="Cantor M.N."/>
            <person name="Hua S.X."/>
        </authorList>
    </citation>
    <scope>NUCLEOTIDE SEQUENCE [LARGE SCALE GENOMIC DNA]</scope>
    <source>
        <strain evidence="1 2">Marx 270</strain>
    </source>
</reference>
<evidence type="ECO:0000313" key="2">
    <source>
        <dbReference type="Proteomes" id="UP000054217"/>
    </source>
</evidence>
<evidence type="ECO:0000313" key="1">
    <source>
        <dbReference type="EMBL" id="KIO03851.1"/>
    </source>
</evidence>
<protein>
    <submittedName>
        <fullName evidence="1">Uncharacterized protein</fullName>
    </submittedName>
</protein>
<organism evidence="1 2">
    <name type="scientific">Pisolithus tinctorius Marx 270</name>
    <dbReference type="NCBI Taxonomy" id="870435"/>
    <lineage>
        <taxon>Eukaryota</taxon>
        <taxon>Fungi</taxon>
        <taxon>Dikarya</taxon>
        <taxon>Basidiomycota</taxon>
        <taxon>Agaricomycotina</taxon>
        <taxon>Agaricomycetes</taxon>
        <taxon>Agaricomycetidae</taxon>
        <taxon>Boletales</taxon>
        <taxon>Sclerodermatineae</taxon>
        <taxon>Pisolithaceae</taxon>
        <taxon>Pisolithus</taxon>
    </lineage>
</organism>
<dbReference type="InParanoid" id="A0A0C3P862"/>
<proteinExistence type="predicted"/>
<dbReference type="HOGENOM" id="CLU_2559215_0_0_1"/>
<sequence>METTPTKITEWYTQAQKFDAKWRKVNKFSGKEEKKVFHPRNSFVREKDRNAMDIDGVRLSKEERDHCHTPKLHTMPKHADED</sequence>